<dbReference type="SMART" id="SM00386">
    <property type="entry name" value="HAT"/>
    <property type="match status" value="2"/>
</dbReference>
<comment type="similarity">
    <text evidence="1">Belongs to the thioredoxin family.</text>
</comment>
<reference evidence="4 5" key="1">
    <citation type="submission" date="2019-09" db="EMBL/GenBank/DDBJ databases">
        <authorList>
            <person name="Ou C."/>
        </authorList>
    </citation>
    <scope>NUCLEOTIDE SEQUENCE [LARGE SCALE GENOMIC DNA]</scope>
    <source>
        <strain evidence="4">S2</strain>
        <tissue evidence="4">Leaf</tissue>
    </source>
</reference>
<dbReference type="Pfam" id="PF23240">
    <property type="entry name" value="HAT_PRP39_N"/>
    <property type="match status" value="1"/>
</dbReference>
<name>A0A5N5H0H2_9ROSA</name>
<dbReference type="GO" id="GO:0009507">
    <property type="term" value="C:chloroplast"/>
    <property type="evidence" value="ECO:0007669"/>
    <property type="project" value="UniProtKB-ARBA"/>
</dbReference>
<dbReference type="Gene3D" id="3.40.30.10">
    <property type="entry name" value="Glutaredoxin"/>
    <property type="match status" value="1"/>
</dbReference>
<protein>
    <submittedName>
        <fullName evidence="4">Thioredoxin-like protein HCF164</fullName>
    </submittedName>
</protein>
<dbReference type="InterPro" id="IPR036249">
    <property type="entry name" value="Thioredoxin-like_sf"/>
</dbReference>
<dbReference type="InterPro" id="IPR011990">
    <property type="entry name" value="TPR-like_helical_dom_sf"/>
</dbReference>
<dbReference type="GO" id="GO:0045454">
    <property type="term" value="P:cell redox homeostasis"/>
    <property type="evidence" value="ECO:0007669"/>
    <property type="project" value="TreeGrafter"/>
</dbReference>
<organism evidence="4 5">
    <name type="scientific">Pyrus ussuriensis x Pyrus communis</name>
    <dbReference type="NCBI Taxonomy" id="2448454"/>
    <lineage>
        <taxon>Eukaryota</taxon>
        <taxon>Viridiplantae</taxon>
        <taxon>Streptophyta</taxon>
        <taxon>Embryophyta</taxon>
        <taxon>Tracheophyta</taxon>
        <taxon>Spermatophyta</taxon>
        <taxon>Magnoliopsida</taxon>
        <taxon>eudicotyledons</taxon>
        <taxon>Gunneridae</taxon>
        <taxon>Pentapetalae</taxon>
        <taxon>rosids</taxon>
        <taxon>fabids</taxon>
        <taxon>Rosales</taxon>
        <taxon>Rosaceae</taxon>
        <taxon>Amygdaloideae</taxon>
        <taxon>Maleae</taxon>
        <taxon>Pyrus</taxon>
    </lineage>
</organism>
<dbReference type="OrthoDB" id="2018237at2759"/>
<comment type="caution">
    <text evidence="4">The sequence shown here is derived from an EMBL/GenBank/DDBJ whole genome shotgun (WGS) entry which is preliminary data.</text>
</comment>
<evidence type="ECO:0000259" key="3">
    <source>
        <dbReference type="Pfam" id="PF00085"/>
    </source>
</evidence>
<evidence type="ECO:0000256" key="2">
    <source>
        <dbReference type="ARBA" id="ARBA00023284"/>
    </source>
</evidence>
<dbReference type="InterPro" id="IPR003107">
    <property type="entry name" value="HAT"/>
</dbReference>
<dbReference type="InterPro" id="IPR013766">
    <property type="entry name" value="Thioredoxin_domain"/>
</dbReference>
<dbReference type="PANTHER" id="PTHR43601">
    <property type="entry name" value="THIOREDOXIN, MITOCHONDRIAL"/>
    <property type="match status" value="1"/>
</dbReference>
<evidence type="ECO:0000313" key="4">
    <source>
        <dbReference type="EMBL" id="KAB2619651.1"/>
    </source>
</evidence>
<dbReference type="SUPFAM" id="SSF48452">
    <property type="entry name" value="TPR-like"/>
    <property type="match status" value="1"/>
</dbReference>
<dbReference type="EMBL" id="SMOL01000401">
    <property type="protein sequence ID" value="KAB2619651.1"/>
    <property type="molecule type" value="Genomic_DNA"/>
</dbReference>
<dbReference type="SUPFAM" id="SSF52833">
    <property type="entry name" value="Thioredoxin-like"/>
    <property type="match status" value="1"/>
</dbReference>
<keyword evidence="2" id="KW-0676">Redox-active center</keyword>
<reference evidence="4 5" key="3">
    <citation type="submission" date="2019-11" db="EMBL/GenBank/DDBJ databases">
        <title>A de novo genome assembly of a pear dwarfing rootstock.</title>
        <authorList>
            <person name="Wang F."/>
            <person name="Wang J."/>
            <person name="Li S."/>
            <person name="Zhang Y."/>
            <person name="Fang M."/>
            <person name="Ma L."/>
            <person name="Zhao Y."/>
            <person name="Jiang S."/>
        </authorList>
    </citation>
    <scope>NUCLEOTIDE SEQUENCE [LARGE SCALE GENOMIC DNA]</scope>
    <source>
        <strain evidence="4">S2</strain>
        <tissue evidence="4">Leaf</tissue>
    </source>
</reference>
<dbReference type="Gene3D" id="1.25.40.10">
    <property type="entry name" value="Tetratricopeptide repeat domain"/>
    <property type="match status" value="1"/>
</dbReference>
<dbReference type="AlphaFoldDB" id="A0A5N5H0H2"/>
<feature type="domain" description="Thioredoxin" evidence="3">
    <location>
        <begin position="96"/>
        <end position="177"/>
    </location>
</feature>
<proteinExistence type="inferred from homology"/>
<evidence type="ECO:0000256" key="1">
    <source>
        <dbReference type="ARBA" id="ARBA00008987"/>
    </source>
</evidence>
<dbReference type="PANTHER" id="PTHR43601:SF11">
    <property type="entry name" value="EXPRESSED PROTEIN"/>
    <property type="match status" value="1"/>
</dbReference>
<dbReference type="GO" id="GO:0006950">
    <property type="term" value="P:response to stress"/>
    <property type="evidence" value="ECO:0007669"/>
    <property type="project" value="UniProtKB-ARBA"/>
</dbReference>
<dbReference type="Pfam" id="PF00085">
    <property type="entry name" value="Thioredoxin"/>
    <property type="match status" value="1"/>
</dbReference>
<dbReference type="GO" id="GO:0006396">
    <property type="term" value="P:RNA processing"/>
    <property type="evidence" value="ECO:0007669"/>
    <property type="project" value="InterPro"/>
</dbReference>
<sequence length="328" mass="37272">MGSTPKQPLFCLKWPWDMNPNPKTNTHSVCSFEGPWLFKSVQTIGSLAFNFVSSVSGSSIPLINNLKPFRMDARTGQGKTLKSKTVLSPEEQGEAEHRAFASALASAKEATVVEFYSPKCRLCNSLLNFVVEVESRNSEWLNIVMADAENEKWLPELLHYDIRYVPCFVILDKKGRALAKTGIPSSRLHVIAGLSHLLKMKRRYLIIAHALIKTRDSSEQSSVKLALRYDELIQSARDIYEQMVQRHPEEARNWIWYANFEMMNGDIARARNVFERAVKKVPLADDEEDDDDGAEQLFEAFAEFEQWCKDTELCKLDVEDASQISSSS</sequence>
<evidence type="ECO:0000313" key="5">
    <source>
        <dbReference type="Proteomes" id="UP000327157"/>
    </source>
</evidence>
<accession>A0A5N5H0H2</accession>
<reference evidence="5" key="2">
    <citation type="submission" date="2019-10" db="EMBL/GenBank/DDBJ databases">
        <title>A de novo genome assembly of a pear dwarfing rootstock.</title>
        <authorList>
            <person name="Wang F."/>
            <person name="Wang J."/>
            <person name="Li S."/>
            <person name="Zhang Y."/>
            <person name="Fang M."/>
            <person name="Ma L."/>
            <person name="Zhao Y."/>
            <person name="Jiang S."/>
        </authorList>
    </citation>
    <scope>NUCLEOTIDE SEQUENCE [LARGE SCALE GENOMIC DNA]</scope>
</reference>
<gene>
    <name evidence="4" type="ORF">D8674_015520</name>
</gene>
<keyword evidence="5" id="KW-1185">Reference proteome</keyword>
<dbReference type="Proteomes" id="UP000327157">
    <property type="component" value="Chromosome 15"/>
</dbReference>